<name>A0A3P6QUJ2_CYLGO</name>
<evidence type="ECO:0000313" key="3">
    <source>
        <dbReference type="Proteomes" id="UP000271889"/>
    </source>
</evidence>
<feature type="compositionally biased region" description="Basic residues" evidence="1">
    <location>
        <begin position="105"/>
        <end position="114"/>
    </location>
</feature>
<keyword evidence="3" id="KW-1185">Reference proteome</keyword>
<evidence type="ECO:0000256" key="1">
    <source>
        <dbReference type="SAM" id="MobiDB-lite"/>
    </source>
</evidence>
<accession>A0A3P6QUJ2</accession>
<organism evidence="2 3">
    <name type="scientific">Cylicostephanus goldi</name>
    <name type="common">Nematode worm</name>
    <dbReference type="NCBI Taxonomy" id="71465"/>
    <lineage>
        <taxon>Eukaryota</taxon>
        <taxon>Metazoa</taxon>
        <taxon>Ecdysozoa</taxon>
        <taxon>Nematoda</taxon>
        <taxon>Chromadorea</taxon>
        <taxon>Rhabditida</taxon>
        <taxon>Rhabditina</taxon>
        <taxon>Rhabditomorpha</taxon>
        <taxon>Strongyloidea</taxon>
        <taxon>Strongylidae</taxon>
        <taxon>Cylicostephanus</taxon>
    </lineage>
</organism>
<feature type="region of interest" description="Disordered" evidence="1">
    <location>
        <begin position="104"/>
        <end position="134"/>
    </location>
</feature>
<sequence>MESSINTIISTKSHREPDKHTYYNTRQHGAQQGEEDRTSHSGGTRTGPENQSGRELSDVEHFPFNCGGIERHFGDQEMKDNELLLMRIYCSVREALFRCLSENKKRGRKTRSSPRGRDLTEPLAPPTEHHERHASICTKPKAYTQKVQPKKDLLRRIDRCKEEIMNLWSATQRVQEEERTPD</sequence>
<reference evidence="2 3" key="1">
    <citation type="submission" date="2018-11" db="EMBL/GenBank/DDBJ databases">
        <authorList>
            <consortium name="Pathogen Informatics"/>
        </authorList>
    </citation>
    <scope>NUCLEOTIDE SEQUENCE [LARGE SCALE GENOMIC DNA]</scope>
</reference>
<dbReference type="OrthoDB" id="5976685at2759"/>
<dbReference type="AlphaFoldDB" id="A0A3P6QUJ2"/>
<feature type="region of interest" description="Disordered" evidence="1">
    <location>
        <begin position="1"/>
        <end position="59"/>
    </location>
</feature>
<dbReference type="Proteomes" id="UP000271889">
    <property type="component" value="Unassembled WGS sequence"/>
</dbReference>
<feature type="compositionally biased region" description="Polar residues" evidence="1">
    <location>
        <begin position="40"/>
        <end position="54"/>
    </location>
</feature>
<evidence type="ECO:0000313" key="2">
    <source>
        <dbReference type="EMBL" id="VDK54082.1"/>
    </source>
</evidence>
<dbReference type="EMBL" id="UYRV01006880">
    <property type="protein sequence ID" value="VDK54082.1"/>
    <property type="molecule type" value="Genomic_DNA"/>
</dbReference>
<proteinExistence type="predicted"/>
<feature type="compositionally biased region" description="Polar residues" evidence="1">
    <location>
        <begin position="1"/>
        <end position="11"/>
    </location>
</feature>
<protein>
    <submittedName>
        <fullName evidence="2">Uncharacterized protein</fullName>
    </submittedName>
</protein>
<gene>
    <name evidence="2" type="ORF">CGOC_LOCUS2888</name>
</gene>